<evidence type="ECO:0000256" key="6">
    <source>
        <dbReference type="ARBA" id="ARBA00022475"/>
    </source>
</evidence>
<evidence type="ECO:0000256" key="8">
    <source>
        <dbReference type="ARBA" id="ARBA00022989"/>
    </source>
</evidence>
<dbReference type="PANTHER" id="PTHR23516">
    <property type="entry name" value="SAM (S-ADENOSYL METHIONINE) TRANSPORTER"/>
    <property type="match status" value="1"/>
</dbReference>
<evidence type="ECO:0000256" key="4">
    <source>
        <dbReference type="ARBA" id="ARBA00021242"/>
    </source>
</evidence>
<dbReference type="GO" id="GO:0005886">
    <property type="term" value="C:plasma membrane"/>
    <property type="evidence" value="ECO:0007669"/>
    <property type="project" value="UniProtKB-SubCell"/>
</dbReference>
<evidence type="ECO:0000256" key="9">
    <source>
        <dbReference type="ARBA" id="ARBA00023065"/>
    </source>
</evidence>
<dbReference type="SUPFAM" id="SSF103473">
    <property type="entry name" value="MFS general substrate transporter"/>
    <property type="match status" value="1"/>
</dbReference>
<reference evidence="15" key="3">
    <citation type="submission" date="2025-09" db="UniProtKB">
        <authorList>
            <consortium name="Ensembl"/>
        </authorList>
    </citation>
    <scope>IDENTIFICATION</scope>
    <source>
        <strain evidence="15">Glennie</strain>
    </source>
</reference>
<feature type="transmembrane region" description="Helical" evidence="13">
    <location>
        <begin position="131"/>
        <end position="153"/>
    </location>
</feature>
<keyword evidence="14" id="KW-0732">Signal</keyword>
<dbReference type="InterPro" id="IPR036259">
    <property type="entry name" value="MFS_trans_sf"/>
</dbReference>
<dbReference type="PANTHER" id="PTHR23516:SF1">
    <property type="entry name" value="MOLYBDATE-ANION TRANSPORTER"/>
    <property type="match status" value="1"/>
</dbReference>
<keyword evidence="7 13" id="KW-0812">Transmembrane</keyword>
<dbReference type="CDD" id="cd17487">
    <property type="entry name" value="MFS_MFSD5_like"/>
    <property type="match status" value="1"/>
</dbReference>
<reference evidence="15" key="2">
    <citation type="submission" date="2025-08" db="UniProtKB">
        <authorList>
            <consortium name="Ensembl"/>
        </authorList>
    </citation>
    <scope>IDENTIFICATION</scope>
    <source>
        <strain evidence="15">Glennie</strain>
    </source>
</reference>
<evidence type="ECO:0000256" key="11">
    <source>
        <dbReference type="ARBA" id="ARBA00030646"/>
    </source>
</evidence>
<dbReference type="GO" id="GO:0032094">
    <property type="term" value="P:response to food"/>
    <property type="evidence" value="ECO:0007669"/>
    <property type="project" value="Ensembl"/>
</dbReference>
<evidence type="ECO:0000256" key="7">
    <source>
        <dbReference type="ARBA" id="ARBA00022692"/>
    </source>
</evidence>
<dbReference type="Ensembl" id="ENSOANT00000067071.1">
    <property type="protein sequence ID" value="ENSOANP00000035117.1"/>
    <property type="gene ID" value="ENSOANG00000047684.1"/>
</dbReference>
<dbReference type="FunCoup" id="A0A6I8N2K0">
    <property type="interactions" value="507"/>
</dbReference>
<keyword evidence="8 13" id="KW-1133">Transmembrane helix</keyword>
<dbReference type="Proteomes" id="UP000002279">
    <property type="component" value="Chromosome 10"/>
</dbReference>
<dbReference type="InterPro" id="IPR008509">
    <property type="entry name" value="MOT2/MFSD5"/>
</dbReference>
<keyword evidence="9" id="KW-0406">Ion transport</keyword>
<dbReference type="GO" id="GO:0015098">
    <property type="term" value="F:molybdate ion transmembrane transporter activity"/>
    <property type="evidence" value="ECO:0007669"/>
    <property type="project" value="Ensembl"/>
</dbReference>
<dbReference type="OrthoDB" id="263957at2759"/>
<sequence length="450" mass="48084">MLVAAYLSLAVLLASCLGLELWACGARPPGPPGGNPAFVRFQRGFFRVYFPALAADWLQAPYLYKLYRHYRFLEGQIAILYVCGLASAVLFGLVSGPLADRLGRRRACVLSSLTAAACCLTKLSRDYFVLLLGRALGGLASALLGSAFEAWYVHEHLERHDFPPDWVPATFARAAFWNHVLAVGAGLAAEAAAGGLGLGPAAPFVAAVPLLALAGGLALRDWDESHGRPRPFSRTCLGGLRCVLADRRVLLLGTVQALFESVVYIFVFLWTPVLDPHGAPLGVVFSGFMAAGLLGASLYRAATSKRYHLQPVHLLSLAVLLVVFSLLMLSFSTSPGQERPAESLVAFLLIELACGLYFPSVGFLRRKVIPEAERAGVLNWFRVPLHLLACLGLLVLHGSDGGTGTCHMFAACAGVMGLALLAVVGLFTLVRHDAEMRVVPPAGEPCAPEL</sequence>
<feature type="transmembrane region" description="Helical" evidence="13">
    <location>
        <begin position="376"/>
        <end position="396"/>
    </location>
</feature>
<keyword evidence="5" id="KW-0813">Transport</keyword>
<evidence type="ECO:0000256" key="14">
    <source>
        <dbReference type="SAM" id="SignalP"/>
    </source>
</evidence>
<dbReference type="Gene3D" id="1.20.1250.20">
    <property type="entry name" value="MFS general substrate transporter like domains"/>
    <property type="match status" value="1"/>
</dbReference>
<dbReference type="CTD" id="84975"/>
<feature type="chain" id="PRO_5026072892" description="Molybdate-anion transporter" evidence="14">
    <location>
        <begin position="19"/>
        <end position="450"/>
    </location>
</feature>
<reference evidence="15 16" key="1">
    <citation type="journal article" date="2008" name="Nature">
        <title>Genome analysis of the platypus reveals unique signatures of evolution.</title>
        <authorList>
            <person name="Warren W.C."/>
            <person name="Hillier L.W."/>
            <person name="Marshall Graves J.A."/>
            <person name="Birney E."/>
            <person name="Ponting C.P."/>
            <person name="Grutzner F."/>
            <person name="Belov K."/>
            <person name="Miller W."/>
            <person name="Clarke L."/>
            <person name="Chinwalla A.T."/>
            <person name="Yang S.P."/>
            <person name="Heger A."/>
            <person name="Locke D.P."/>
            <person name="Miethke P."/>
            <person name="Waters P.D."/>
            <person name="Veyrunes F."/>
            <person name="Fulton L."/>
            <person name="Fulton B."/>
            <person name="Graves T."/>
            <person name="Wallis J."/>
            <person name="Puente X.S."/>
            <person name="Lopez-Otin C."/>
            <person name="Ordonez G.R."/>
            <person name="Eichler E.E."/>
            <person name="Chen L."/>
            <person name="Cheng Z."/>
            <person name="Deakin J.E."/>
            <person name="Alsop A."/>
            <person name="Thompson K."/>
            <person name="Kirby P."/>
            <person name="Papenfuss A.T."/>
            <person name="Wakefield M.J."/>
            <person name="Olender T."/>
            <person name="Lancet D."/>
            <person name="Huttley G.A."/>
            <person name="Smit A.F."/>
            <person name="Pask A."/>
            <person name="Temple-Smith P."/>
            <person name="Batzer M.A."/>
            <person name="Walker J.A."/>
            <person name="Konkel M.K."/>
            <person name="Harris R.S."/>
            <person name="Whittington C.M."/>
            <person name="Wong E.S."/>
            <person name="Gemmell N.J."/>
            <person name="Buschiazzo E."/>
            <person name="Vargas Jentzsch I.M."/>
            <person name="Merkel A."/>
            <person name="Schmitz J."/>
            <person name="Zemann A."/>
            <person name="Churakov G."/>
            <person name="Kriegs J.O."/>
            <person name="Brosius J."/>
            <person name="Murchison E.P."/>
            <person name="Sachidanandam R."/>
            <person name="Smith C."/>
            <person name="Hannon G.J."/>
            <person name="Tsend-Ayush E."/>
            <person name="McMillan D."/>
            <person name="Attenborough R."/>
            <person name="Rens W."/>
            <person name="Ferguson-Smith M."/>
            <person name="Lefevre C.M."/>
            <person name="Sharp J.A."/>
            <person name="Nicholas K.R."/>
            <person name="Ray D.A."/>
            <person name="Kube M."/>
            <person name="Reinhardt R."/>
            <person name="Pringle T.H."/>
            <person name="Taylor J."/>
            <person name="Jones R.C."/>
            <person name="Nixon B."/>
            <person name="Dacheux J.L."/>
            <person name="Niwa H."/>
            <person name="Sekita Y."/>
            <person name="Huang X."/>
            <person name="Stark A."/>
            <person name="Kheradpour P."/>
            <person name="Kellis M."/>
            <person name="Flicek P."/>
            <person name="Chen Y."/>
            <person name="Webber C."/>
            <person name="Hardison R."/>
            <person name="Nelson J."/>
            <person name="Hallsworth-Pepin K."/>
            <person name="Delehaunty K."/>
            <person name="Markovic C."/>
            <person name="Minx P."/>
            <person name="Feng Y."/>
            <person name="Kremitzki C."/>
            <person name="Mitreva M."/>
            <person name="Glasscock J."/>
            <person name="Wylie T."/>
            <person name="Wohldmann P."/>
            <person name="Thiru P."/>
            <person name="Nhan M.N."/>
            <person name="Pohl C.S."/>
            <person name="Smith S.M."/>
            <person name="Hou S."/>
            <person name="Nefedov M."/>
            <person name="de Jong P.J."/>
            <person name="Renfree M.B."/>
            <person name="Mardis E.R."/>
            <person name="Wilson R.K."/>
        </authorList>
    </citation>
    <scope>NUCLEOTIDE SEQUENCE [LARGE SCALE GENOMIC DNA]</scope>
    <source>
        <strain evidence="15 16">Glennie</strain>
    </source>
</reference>
<dbReference type="GeneTree" id="ENSGT00390000012629"/>
<feature type="transmembrane region" description="Helical" evidence="13">
    <location>
        <begin position="201"/>
        <end position="219"/>
    </location>
</feature>
<dbReference type="AlphaFoldDB" id="A0A6I8N2K0"/>
<dbReference type="OMA" id="CCGWVVL"/>
<proteinExistence type="inferred from homology"/>
<dbReference type="RefSeq" id="XP_028928653.1">
    <property type="nucleotide sequence ID" value="XM_029072820.1"/>
</dbReference>
<feature type="transmembrane region" description="Helical" evidence="13">
    <location>
        <begin position="77"/>
        <end position="95"/>
    </location>
</feature>
<feature type="transmembrane region" description="Helical" evidence="13">
    <location>
        <begin position="408"/>
        <end position="430"/>
    </location>
</feature>
<feature type="transmembrane region" description="Helical" evidence="13">
    <location>
        <begin position="249"/>
        <end position="270"/>
    </location>
</feature>
<protein>
    <recommendedName>
        <fullName evidence="4">Molybdate-anion transporter</fullName>
    </recommendedName>
    <alternativeName>
        <fullName evidence="11">Major facilitator superfamily domain-containing protein 5</fullName>
    </alternativeName>
    <alternativeName>
        <fullName evidence="12">Molybdate transporter 2 homolog</fullName>
    </alternativeName>
</protein>
<comment type="subcellular location">
    <subcellularLocation>
        <location evidence="2">Cell membrane</location>
        <topology evidence="2">Multi-pass membrane protein</topology>
    </subcellularLocation>
</comment>
<dbReference type="Pfam" id="PF05631">
    <property type="entry name" value="MFS_5"/>
    <property type="match status" value="1"/>
</dbReference>
<comment type="similarity">
    <text evidence="3">Belongs to the major facilitator superfamily.</text>
</comment>
<name>A0A6I8N2K0_ORNAN</name>
<dbReference type="GO" id="GO:0042594">
    <property type="term" value="P:response to starvation"/>
    <property type="evidence" value="ECO:0007669"/>
    <property type="project" value="Ensembl"/>
</dbReference>
<feature type="signal peptide" evidence="14">
    <location>
        <begin position="1"/>
        <end position="18"/>
    </location>
</feature>
<keyword evidence="16" id="KW-1185">Reference proteome</keyword>
<evidence type="ECO:0000256" key="10">
    <source>
        <dbReference type="ARBA" id="ARBA00023136"/>
    </source>
</evidence>
<evidence type="ECO:0000256" key="12">
    <source>
        <dbReference type="ARBA" id="ARBA00032555"/>
    </source>
</evidence>
<organism evidence="15 16">
    <name type="scientific">Ornithorhynchus anatinus</name>
    <name type="common">Duckbill platypus</name>
    <dbReference type="NCBI Taxonomy" id="9258"/>
    <lineage>
        <taxon>Eukaryota</taxon>
        <taxon>Metazoa</taxon>
        <taxon>Chordata</taxon>
        <taxon>Craniata</taxon>
        <taxon>Vertebrata</taxon>
        <taxon>Euteleostomi</taxon>
        <taxon>Mammalia</taxon>
        <taxon>Monotremata</taxon>
        <taxon>Ornithorhynchidae</taxon>
        <taxon>Ornithorhynchus</taxon>
    </lineage>
</organism>
<feature type="transmembrane region" description="Helical" evidence="13">
    <location>
        <begin position="344"/>
        <end position="364"/>
    </location>
</feature>
<evidence type="ECO:0000256" key="3">
    <source>
        <dbReference type="ARBA" id="ARBA00008335"/>
    </source>
</evidence>
<feature type="transmembrane region" description="Helical" evidence="13">
    <location>
        <begin position="282"/>
        <end position="302"/>
    </location>
</feature>
<evidence type="ECO:0000256" key="5">
    <source>
        <dbReference type="ARBA" id="ARBA00022448"/>
    </source>
</evidence>
<accession>A0A6I8N2K0</accession>
<dbReference type="KEGG" id="oaa:100087321"/>
<evidence type="ECO:0000256" key="13">
    <source>
        <dbReference type="SAM" id="Phobius"/>
    </source>
</evidence>
<feature type="transmembrane region" description="Helical" evidence="13">
    <location>
        <begin position="314"/>
        <end position="332"/>
    </location>
</feature>
<dbReference type="Bgee" id="ENSOANG00000047684">
    <property type="expression patterns" value="Expressed in adult mammalian kidney and 6 other cell types or tissues"/>
</dbReference>
<keyword evidence="6" id="KW-1003">Cell membrane</keyword>
<evidence type="ECO:0000256" key="1">
    <source>
        <dbReference type="ARBA" id="ARBA00003019"/>
    </source>
</evidence>
<gene>
    <name evidence="15" type="primary">MFSD5</name>
</gene>
<evidence type="ECO:0000256" key="2">
    <source>
        <dbReference type="ARBA" id="ARBA00004651"/>
    </source>
</evidence>
<dbReference type="GO" id="GO:0006811">
    <property type="term" value="P:monoatomic ion transport"/>
    <property type="evidence" value="ECO:0007669"/>
    <property type="project" value="UniProtKB-KW"/>
</dbReference>
<dbReference type="GeneID" id="100087321"/>
<keyword evidence="10 13" id="KW-0472">Membrane</keyword>
<dbReference type="InParanoid" id="A0A6I8N2K0"/>
<evidence type="ECO:0000313" key="16">
    <source>
        <dbReference type="Proteomes" id="UP000002279"/>
    </source>
</evidence>
<evidence type="ECO:0000313" key="15">
    <source>
        <dbReference type="Ensembl" id="ENSOANP00000035117.1"/>
    </source>
</evidence>
<comment type="function">
    <text evidence="1">Mediates high-affinity intracellular uptake of the rare oligo-element molybdenum.</text>
</comment>